<dbReference type="InterPro" id="IPR011250">
    <property type="entry name" value="OMP/PagP_B-barrel"/>
</dbReference>
<name>A0AA90SDF5_9GAMM</name>
<dbReference type="PANTHER" id="PTHR34001">
    <property type="entry name" value="BLL7405 PROTEIN"/>
    <property type="match status" value="1"/>
</dbReference>
<evidence type="ECO:0000313" key="6">
    <source>
        <dbReference type="EMBL" id="MDP0589257.1"/>
    </source>
</evidence>
<comment type="subcellular location">
    <subcellularLocation>
        <location evidence="1">Membrane</location>
    </subcellularLocation>
</comment>
<dbReference type="EMBL" id="JASXSV010000011">
    <property type="protein sequence ID" value="MDP0589257.1"/>
    <property type="molecule type" value="Genomic_DNA"/>
</dbReference>
<accession>A0AA90SDF5</accession>
<feature type="domain" description="Outer membrane protein beta-barrel" evidence="5">
    <location>
        <begin position="9"/>
        <end position="214"/>
    </location>
</feature>
<dbReference type="PANTHER" id="PTHR34001:SF3">
    <property type="entry name" value="BLL7405 PROTEIN"/>
    <property type="match status" value="1"/>
</dbReference>
<dbReference type="Pfam" id="PF13505">
    <property type="entry name" value="OMP_b-brl"/>
    <property type="match status" value="1"/>
</dbReference>
<sequence length="214" mass="23070">MKKLLIASSLLLSSSVMATGFYAGGQLGAIHGKSDSALSYPALPPNISGSSSSTDLTYGIFGGYRYDLDGFFIAGEIAIGDSKLKTEDSMSLRPAIPVDITIERTQSKPSATINLLAGMPIAEYTEIYGRLGYTEAEFTSKVTAGIGSLPPETALDFVNKRLGYIFGGGAQYHFDDQITMRLDYQYITYKDDNNGLISHTSDNHIVSLGAQYNF</sequence>
<keyword evidence="2 4" id="KW-0732">Signal</keyword>
<proteinExistence type="predicted"/>
<evidence type="ECO:0000256" key="2">
    <source>
        <dbReference type="ARBA" id="ARBA00022729"/>
    </source>
</evidence>
<dbReference type="InterPro" id="IPR027385">
    <property type="entry name" value="Beta-barrel_OMP"/>
</dbReference>
<reference evidence="6 7" key="1">
    <citation type="journal article" date="2023" name="bioRxiv">
        <title>An intranuclear bacterial parasite of deep-sea mussels expresses apoptosis inhibitors acquired from its host.</title>
        <authorList>
            <person name="Gonzalez Porras M.A."/>
            <person name="Assie A."/>
            <person name="Tietjen M."/>
            <person name="Violette M."/>
            <person name="Kleiner M."/>
            <person name="Gruber-Vodicka H."/>
            <person name="Dubilier N."/>
            <person name="Leisch N."/>
        </authorList>
    </citation>
    <scope>NUCLEOTIDE SEQUENCE [LARGE SCALE GENOMIC DNA]</scope>
    <source>
        <strain evidence="6">IAP13</strain>
    </source>
</reference>
<keyword evidence="3" id="KW-0472">Membrane</keyword>
<organism evidence="6 7">
    <name type="scientific">Candidatus Endonucleibacter bathymodioli</name>
    <dbReference type="NCBI Taxonomy" id="539814"/>
    <lineage>
        <taxon>Bacteria</taxon>
        <taxon>Pseudomonadati</taxon>
        <taxon>Pseudomonadota</taxon>
        <taxon>Gammaproteobacteria</taxon>
        <taxon>Oceanospirillales</taxon>
        <taxon>Endozoicomonadaceae</taxon>
        <taxon>Candidatus Endonucleibacter</taxon>
    </lineage>
</organism>
<evidence type="ECO:0000313" key="7">
    <source>
        <dbReference type="Proteomes" id="UP001178148"/>
    </source>
</evidence>
<feature type="signal peptide" evidence="4">
    <location>
        <begin position="1"/>
        <end position="18"/>
    </location>
</feature>
<feature type="chain" id="PRO_5041651725" evidence="4">
    <location>
        <begin position="19"/>
        <end position="214"/>
    </location>
</feature>
<keyword evidence="7" id="KW-1185">Reference proteome</keyword>
<dbReference type="AlphaFoldDB" id="A0AA90SDF5"/>
<dbReference type="GO" id="GO:0016020">
    <property type="term" value="C:membrane"/>
    <property type="evidence" value="ECO:0007669"/>
    <property type="project" value="UniProtKB-SubCell"/>
</dbReference>
<gene>
    <name evidence="6" type="ORF">QS748_08735</name>
</gene>
<evidence type="ECO:0000256" key="3">
    <source>
        <dbReference type="ARBA" id="ARBA00023136"/>
    </source>
</evidence>
<comment type="caution">
    <text evidence="6">The sequence shown here is derived from an EMBL/GenBank/DDBJ whole genome shotgun (WGS) entry which is preliminary data.</text>
</comment>
<dbReference type="Gene3D" id="2.40.160.20">
    <property type="match status" value="1"/>
</dbReference>
<dbReference type="SUPFAM" id="SSF56925">
    <property type="entry name" value="OMPA-like"/>
    <property type="match status" value="1"/>
</dbReference>
<evidence type="ECO:0000259" key="5">
    <source>
        <dbReference type="Pfam" id="PF13505"/>
    </source>
</evidence>
<protein>
    <submittedName>
        <fullName evidence="6">Porin family protein</fullName>
    </submittedName>
</protein>
<dbReference type="InterPro" id="IPR051692">
    <property type="entry name" value="OMP-like"/>
</dbReference>
<evidence type="ECO:0000256" key="1">
    <source>
        <dbReference type="ARBA" id="ARBA00004370"/>
    </source>
</evidence>
<evidence type="ECO:0000256" key="4">
    <source>
        <dbReference type="SAM" id="SignalP"/>
    </source>
</evidence>
<dbReference type="Proteomes" id="UP001178148">
    <property type="component" value="Unassembled WGS sequence"/>
</dbReference>